<evidence type="ECO:0000256" key="3">
    <source>
        <dbReference type="ARBA" id="ARBA00023274"/>
    </source>
</evidence>
<dbReference type="GO" id="GO:0006412">
    <property type="term" value="P:translation"/>
    <property type="evidence" value="ECO:0007669"/>
    <property type="project" value="InterPro"/>
</dbReference>
<dbReference type="Gene3D" id="2.20.28.120">
    <property type="entry name" value="Ribosomal protein L33"/>
    <property type="match status" value="1"/>
</dbReference>
<dbReference type="AlphaFoldDB" id="Q5YBA6"/>
<dbReference type="InterPro" id="IPR011332">
    <property type="entry name" value="Ribosomal_zn-bd"/>
</dbReference>
<comment type="similarity">
    <text evidence="1">Belongs to the bacterial ribosomal protein bL33 family.</text>
</comment>
<keyword evidence="2 5" id="KW-0689">Ribosomal protein</keyword>
<dbReference type="Pfam" id="PF00471">
    <property type="entry name" value="Ribosomal_L33"/>
    <property type="match status" value="1"/>
</dbReference>
<feature type="transmembrane region" description="Helical" evidence="4">
    <location>
        <begin position="6"/>
        <end position="26"/>
    </location>
</feature>
<dbReference type="EMBL" id="AY596520">
    <property type="protein sequence ID" value="AAU93952.1"/>
    <property type="molecule type" value="mRNA"/>
</dbReference>
<dbReference type="NCBIfam" id="TIGR01023">
    <property type="entry name" value="rpmG_bact"/>
    <property type="match status" value="1"/>
</dbReference>
<dbReference type="FunFam" id="2.20.28.120:FF:000006">
    <property type="entry name" value="50S ribosomal protein L33"/>
    <property type="match status" value="1"/>
</dbReference>
<dbReference type="SUPFAM" id="SSF57829">
    <property type="entry name" value="Zn-binding ribosomal proteins"/>
    <property type="match status" value="1"/>
</dbReference>
<accession>Q5YBA6</accession>
<protein>
    <submittedName>
        <fullName evidence="5">50S ribosomal protein L33</fullName>
    </submittedName>
</protein>
<proteinExistence type="evidence at transcript level"/>
<organism evidence="5">
    <name type="scientific">Helicosporidium sp. subsp. Simulium jonesii</name>
    <name type="common">Green alga</name>
    <dbReference type="NCBI Taxonomy" id="145475"/>
    <lineage>
        <taxon>Eukaryota</taxon>
        <taxon>Viridiplantae</taxon>
        <taxon>Chlorophyta</taxon>
        <taxon>core chlorophytes</taxon>
        <taxon>Trebouxiophyceae</taxon>
        <taxon>Chlorellales</taxon>
        <taxon>Chlorellaceae</taxon>
        <taxon>Helicosporidium</taxon>
    </lineage>
</organism>
<keyword evidence="4" id="KW-0812">Transmembrane</keyword>
<dbReference type="NCBIfam" id="NF001860">
    <property type="entry name" value="PRK00595.1"/>
    <property type="match status" value="1"/>
</dbReference>
<evidence type="ECO:0000313" key="5">
    <source>
        <dbReference type="EMBL" id="AAU93952.1"/>
    </source>
</evidence>
<evidence type="ECO:0000256" key="4">
    <source>
        <dbReference type="SAM" id="Phobius"/>
    </source>
</evidence>
<keyword evidence="4" id="KW-0472">Membrane</keyword>
<keyword evidence="3" id="KW-0687">Ribonucleoprotein</keyword>
<dbReference type="InterPro" id="IPR038584">
    <property type="entry name" value="Ribosomal_bL33_sf"/>
</dbReference>
<dbReference type="PANTHER" id="PTHR15238:SF1">
    <property type="entry name" value="LARGE RIBOSOMAL SUBUNIT PROTEIN BL33M"/>
    <property type="match status" value="1"/>
</dbReference>
<dbReference type="PANTHER" id="PTHR15238">
    <property type="entry name" value="54S RIBOSOMAL PROTEIN L39, MITOCHONDRIAL"/>
    <property type="match status" value="1"/>
</dbReference>
<dbReference type="GO" id="GO:0005737">
    <property type="term" value="C:cytoplasm"/>
    <property type="evidence" value="ECO:0007669"/>
    <property type="project" value="UniProtKB-ARBA"/>
</dbReference>
<evidence type="ECO:0000256" key="1">
    <source>
        <dbReference type="ARBA" id="ARBA00007596"/>
    </source>
</evidence>
<dbReference type="GO" id="GO:0015934">
    <property type="term" value="C:large ribosomal subunit"/>
    <property type="evidence" value="ECO:0007669"/>
    <property type="project" value="TreeGrafter"/>
</dbReference>
<dbReference type="InterPro" id="IPR001705">
    <property type="entry name" value="Ribosomal_bL33"/>
</dbReference>
<sequence length="58" mass="6551">MAAAKKGATILVKLLSSAGTGFFYVAKKNPRKNPKKLEFVKHDPRVNRHVLFVETKLR</sequence>
<name>Q5YBA6_HELSJ</name>
<dbReference type="HAMAP" id="MF_00294">
    <property type="entry name" value="Ribosomal_bL33"/>
    <property type="match status" value="1"/>
</dbReference>
<dbReference type="GO" id="GO:0003735">
    <property type="term" value="F:structural constituent of ribosome"/>
    <property type="evidence" value="ECO:0007669"/>
    <property type="project" value="InterPro"/>
</dbReference>
<reference evidence="5" key="1">
    <citation type="journal article" date="2004" name="Eukaryot. Cell">
        <title>Nucleus-encoded genes for plastid-targeted proteins in Helicosporidium: functional diversity of a cryptic plastid in a parasitic alga.</title>
        <authorList>
            <person name="de Koning A.P."/>
            <person name="Keeling P.J."/>
        </authorList>
    </citation>
    <scope>NUCLEOTIDE SEQUENCE</scope>
</reference>
<keyword evidence="4" id="KW-1133">Transmembrane helix</keyword>
<evidence type="ECO:0000256" key="2">
    <source>
        <dbReference type="ARBA" id="ARBA00022980"/>
    </source>
</evidence>